<feature type="domain" description="Peptidase U32 collagenase" evidence="1">
    <location>
        <begin position="390"/>
        <end position="506"/>
    </location>
</feature>
<dbReference type="InterPro" id="IPR001539">
    <property type="entry name" value="Peptidase_U32"/>
</dbReference>
<keyword evidence="2" id="KW-0645">Protease</keyword>
<dbReference type="Pfam" id="PF01136">
    <property type="entry name" value="Peptidase_U32"/>
    <property type="match status" value="2"/>
</dbReference>
<dbReference type="PANTHER" id="PTHR30217">
    <property type="entry name" value="PEPTIDASE U32 FAMILY"/>
    <property type="match status" value="1"/>
</dbReference>
<sequence length="821" mass="93228">MKKRYELLAPAGNSEALRAAVQNRADAVYLSGKAFGARKFAGNFTKEELVKAVQYCHVRGVAVYVTVNTLVFNDEMDTLKAYLAFLYNHDVDAIIVQDIGVLDYIRKTYPDWDVHCSTQMSVQTMADVHYLEKLGVQRVVLGREMSLETIRQVKKKTNLALEVFVHGALCISVSGQCLMSSMIGGRSGNRGRCAQPCRQLYTLTTEKTRKPVDSFKDRYLLSPKDLCTLKELHHLVDAGAFSFKIEGRMKSPEYVAAVVRAYRNMLDAIEAGKKVREEAKEKELAVFNRGFTRGHLFGDEGARLMSSYHSGNQGYLLGSVIGYDKKKQQLSLKLEETLSQNDEIQIRRDGKSFGGRAERIEQNGKMVTYCAAGAICKVNFKHECYSKEQVFKTYDEIGIKSLKETYHKEMLEIPVKIEVSIKDGEALYGKISDGSQEIEVWAEDVPERALNKPLSEEKAMLQMSKLGGTPFKAQEMIVHLGSGLAVPIKALNELRRDLVEALIQERSKWHQRQKGSAKSLIEVNQIQKNDSERKWSKKELKFSCSVTSLEQLEALLLVDSGSEIPIIYFRNPDLLEDAIKVVAKHRFKGKLVPEILKLVSDEELIQYRQKIQALGLDTVLIQNVGHIEVFKSFEIMGDISLNIVNDRSLCYYYQHHMLQRVALSPEVNLSQIKEMDLIPSKTELLGFGFLPVMALKHCLVKGNNECRSKSIPCRNELCRDELFFLKDRKSEHFPIYRHATGYSEVYNSKRLLLLENMQDLAEAGIGIMRLNFLHEEKQETMEIAQMYINAQKGTCNKVDKKRLEALKNEGITRGHLFRGAE</sequence>
<dbReference type="EMBL" id="FNPV01000001">
    <property type="protein sequence ID" value="SDY29055.1"/>
    <property type="molecule type" value="Genomic_DNA"/>
</dbReference>
<accession>A0A1H3INW9</accession>
<dbReference type="PROSITE" id="PS01276">
    <property type="entry name" value="PEPTIDASE_U32"/>
    <property type="match status" value="1"/>
</dbReference>
<name>A0A1H3INW9_9FIRM</name>
<evidence type="ECO:0000313" key="2">
    <source>
        <dbReference type="EMBL" id="SDY29055.1"/>
    </source>
</evidence>
<dbReference type="InterPro" id="IPR020988">
    <property type="entry name" value="Pept_U32_collagenase"/>
</dbReference>
<gene>
    <name evidence="2" type="ORF">SAMN05192546_101218</name>
</gene>
<proteinExistence type="predicted"/>
<dbReference type="AlphaFoldDB" id="A0A1H3INW9"/>
<organism evidence="2 3">
    <name type="scientific">Tindallia californiensis</name>
    <dbReference type="NCBI Taxonomy" id="159292"/>
    <lineage>
        <taxon>Bacteria</taxon>
        <taxon>Bacillati</taxon>
        <taxon>Bacillota</taxon>
        <taxon>Clostridia</taxon>
        <taxon>Peptostreptococcales</taxon>
        <taxon>Tindalliaceae</taxon>
        <taxon>Tindallia</taxon>
    </lineage>
</organism>
<keyword evidence="2" id="KW-0378">Hydrolase</keyword>
<protein>
    <submittedName>
        <fullName evidence="2">Putative protease</fullName>
    </submittedName>
</protein>
<evidence type="ECO:0000313" key="3">
    <source>
        <dbReference type="Proteomes" id="UP000199230"/>
    </source>
</evidence>
<dbReference type="RefSeq" id="WP_176968198.1">
    <property type="nucleotide sequence ID" value="NZ_FNPV01000001.1"/>
</dbReference>
<dbReference type="PANTHER" id="PTHR30217:SF10">
    <property type="entry name" value="23S RRNA 5-HYDROXYCYTIDINE C2501 SYNTHASE"/>
    <property type="match status" value="1"/>
</dbReference>
<dbReference type="InterPro" id="IPR051454">
    <property type="entry name" value="RNA/ubiquinone_mod_enzymes"/>
</dbReference>
<dbReference type="STRING" id="159292.SAMN05192546_101218"/>
<dbReference type="GO" id="GO:0006508">
    <property type="term" value="P:proteolysis"/>
    <property type="evidence" value="ECO:0007669"/>
    <property type="project" value="UniProtKB-KW"/>
</dbReference>
<evidence type="ECO:0000259" key="1">
    <source>
        <dbReference type="Pfam" id="PF12392"/>
    </source>
</evidence>
<keyword evidence="3" id="KW-1185">Reference proteome</keyword>
<dbReference type="Pfam" id="PF12392">
    <property type="entry name" value="DUF3656"/>
    <property type="match status" value="1"/>
</dbReference>
<dbReference type="Proteomes" id="UP000199230">
    <property type="component" value="Unassembled WGS sequence"/>
</dbReference>
<dbReference type="GO" id="GO:0008233">
    <property type="term" value="F:peptidase activity"/>
    <property type="evidence" value="ECO:0007669"/>
    <property type="project" value="UniProtKB-KW"/>
</dbReference>
<reference evidence="2 3" key="1">
    <citation type="submission" date="2016-10" db="EMBL/GenBank/DDBJ databases">
        <authorList>
            <person name="de Groot N.N."/>
        </authorList>
    </citation>
    <scope>NUCLEOTIDE SEQUENCE [LARGE SCALE GENOMIC DNA]</scope>
    <source>
        <strain evidence="2 3">APO</strain>
    </source>
</reference>